<dbReference type="InterPro" id="IPR039421">
    <property type="entry name" value="Type_1_exporter"/>
</dbReference>
<accession>A0A084JNF4</accession>
<proteinExistence type="predicted"/>
<comment type="subcellular location">
    <subcellularLocation>
        <location evidence="1">Cell membrane</location>
        <topology evidence="1">Multi-pass membrane protein</topology>
    </subcellularLocation>
</comment>
<dbReference type="SUPFAM" id="SSF52540">
    <property type="entry name" value="P-loop containing nucleoside triphosphate hydrolases"/>
    <property type="match status" value="1"/>
</dbReference>
<dbReference type="GO" id="GO:0016887">
    <property type="term" value="F:ATP hydrolysis activity"/>
    <property type="evidence" value="ECO:0007669"/>
    <property type="project" value="InterPro"/>
</dbReference>
<evidence type="ECO:0000256" key="8">
    <source>
        <dbReference type="ARBA" id="ARBA00023136"/>
    </source>
</evidence>
<dbReference type="FunFam" id="1.20.1560.10:FF:000011">
    <property type="entry name" value="Multidrug ABC transporter ATP-binding protein"/>
    <property type="match status" value="1"/>
</dbReference>
<evidence type="ECO:0000256" key="9">
    <source>
        <dbReference type="SAM" id="Phobius"/>
    </source>
</evidence>
<evidence type="ECO:0000256" key="7">
    <source>
        <dbReference type="ARBA" id="ARBA00022989"/>
    </source>
</evidence>
<dbReference type="PANTHER" id="PTHR43394:SF1">
    <property type="entry name" value="ATP-BINDING CASSETTE SUB-FAMILY B MEMBER 10, MITOCHONDRIAL"/>
    <property type="match status" value="1"/>
</dbReference>
<evidence type="ECO:0000256" key="5">
    <source>
        <dbReference type="ARBA" id="ARBA00022741"/>
    </source>
</evidence>
<dbReference type="GO" id="GO:0015421">
    <property type="term" value="F:ABC-type oligopeptide transporter activity"/>
    <property type="evidence" value="ECO:0007669"/>
    <property type="project" value="TreeGrafter"/>
</dbReference>
<dbReference type="InterPro" id="IPR011527">
    <property type="entry name" value="ABC1_TM_dom"/>
</dbReference>
<dbReference type="GO" id="GO:0005524">
    <property type="term" value="F:ATP binding"/>
    <property type="evidence" value="ECO:0007669"/>
    <property type="project" value="UniProtKB-KW"/>
</dbReference>
<gene>
    <name evidence="12" type="ORF">IO98_09275</name>
</gene>
<keyword evidence="3" id="KW-1003">Cell membrane</keyword>
<comment type="caution">
    <text evidence="12">The sequence shown here is derived from an EMBL/GenBank/DDBJ whole genome shotgun (WGS) entry which is preliminary data.</text>
</comment>
<evidence type="ECO:0000256" key="1">
    <source>
        <dbReference type="ARBA" id="ARBA00004651"/>
    </source>
</evidence>
<dbReference type="PROSITE" id="PS50929">
    <property type="entry name" value="ABC_TM1F"/>
    <property type="match status" value="1"/>
</dbReference>
<evidence type="ECO:0000256" key="6">
    <source>
        <dbReference type="ARBA" id="ARBA00022840"/>
    </source>
</evidence>
<dbReference type="PROSITE" id="PS00211">
    <property type="entry name" value="ABC_TRANSPORTER_1"/>
    <property type="match status" value="1"/>
</dbReference>
<evidence type="ECO:0000259" key="10">
    <source>
        <dbReference type="PROSITE" id="PS50893"/>
    </source>
</evidence>
<dbReference type="InterPro" id="IPR003593">
    <property type="entry name" value="AAA+_ATPase"/>
</dbReference>
<keyword evidence="13" id="KW-1185">Reference proteome</keyword>
<dbReference type="Pfam" id="PF00664">
    <property type="entry name" value="ABC_membrane"/>
    <property type="match status" value="1"/>
</dbReference>
<organism evidence="12 13">
    <name type="scientific">Lacrimispora celerecrescens</name>
    <dbReference type="NCBI Taxonomy" id="29354"/>
    <lineage>
        <taxon>Bacteria</taxon>
        <taxon>Bacillati</taxon>
        <taxon>Bacillota</taxon>
        <taxon>Clostridia</taxon>
        <taxon>Lachnospirales</taxon>
        <taxon>Lachnospiraceae</taxon>
        <taxon>Lacrimispora</taxon>
    </lineage>
</organism>
<name>A0A084JNF4_9FIRM</name>
<dbReference type="RefSeq" id="WP_038280340.1">
    <property type="nucleotide sequence ID" value="NZ_JPME01000011.1"/>
</dbReference>
<dbReference type="EMBL" id="JPME01000011">
    <property type="protein sequence ID" value="KEZ90488.1"/>
    <property type="molecule type" value="Genomic_DNA"/>
</dbReference>
<reference evidence="12 13" key="1">
    <citation type="submission" date="2014-07" db="EMBL/GenBank/DDBJ databases">
        <title>Draft genome of Clostridium celerecrescens 152B isolated from sediments associated with methane hydrate from Krishna Godavari basin.</title>
        <authorList>
            <person name="Honkalas V.S."/>
            <person name="Dabir A.P."/>
            <person name="Arora P."/>
            <person name="Dhakephalkar P.K."/>
        </authorList>
    </citation>
    <scope>NUCLEOTIDE SEQUENCE [LARGE SCALE GENOMIC DNA]</scope>
    <source>
        <strain evidence="12 13">152B</strain>
    </source>
</reference>
<sequence>MRKLYPYIKPYLKMFIVAILLTVAYSGFLSAAPMVEGFITTRLKDDVVDIANKVPGAAISFSYIIKILKLLLAIYIGNVLSSFGSQYFLTNGIQNTMRDLRNDVQRKIAKLPISYFDKRSVGDILSIISNDIDTMSNALQQSLSRILSAFLSIILAIVLMFYINPIMGVVAVLLIPGSALIMKFIMKRSSVMFSNQQAALGDLNGYIQERYTGLTEIKLYGKQEDSIEQFKEINNNLCENGFKAQFISGLMSPLISFITYLAIVAVCILGATFAITGAITVGQLQAFIRYMWQLNEPLEQVSQLSASIQSAIAASGRVFEFLSETEEVPEASAPVRIENLKGNVTFEDVSFGYNEDNMLIEHLNINVESGQMVAIVGPTGAGKTTLINLLMRFYDVNKGAIKVDGVKIKDMKRDDLRSIFGMVLQDTWLFNGTIADNIKYGKEDATQQEIEHAARTANVNHFIKTQPDGYHMILNEESSNVSVGEKQLLTIARAFLADPAILILDEATSSVDTRLELMLQTAMKNIMKGRTSFVIAHRLSTIRNADLILVMNNGTIIEQGTHDELIAKKGFYEKLYMSQFQNQA</sequence>
<dbReference type="Proteomes" id="UP000028525">
    <property type="component" value="Unassembled WGS sequence"/>
</dbReference>
<dbReference type="AlphaFoldDB" id="A0A084JNF4"/>
<dbReference type="Gene3D" id="1.20.1560.10">
    <property type="entry name" value="ABC transporter type 1, transmembrane domain"/>
    <property type="match status" value="1"/>
</dbReference>
<dbReference type="InterPro" id="IPR017871">
    <property type="entry name" value="ABC_transporter-like_CS"/>
</dbReference>
<feature type="domain" description="ABC transporter" evidence="10">
    <location>
        <begin position="344"/>
        <end position="578"/>
    </location>
</feature>
<feature type="transmembrane region" description="Helical" evidence="9">
    <location>
        <begin position="54"/>
        <end position="76"/>
    </location>
</feature>
<keyword evidence="2" id="KW-0813">Transport</keyword>
<dbReference type="GO" id="GO:0005886">
    <property type="term" value="C:plasma membrane"/>
    <property type="evidence" value="ECO:0007669"/>
    <property type="project" value="UniProtKB-SubCell"/>
</dbReference>
<feature type="transmembrane region" description="Helical" evidence="9">
    <location>
        <begin position="12"/>
        <end position="34"/>
    </location>
</feature>
<dbReference type="SMART" id="SM00382">
    <property type="entry name" value="AAA"/>
    <property type="match status" value="1"/>
</dbReference>
<feature type="transmembrane region" description="Helical" evidence="9">
    <location>
        <begin position="257"/>
        <end position="279"/>
    </location>
</feature>
<feature type="transmembrane region" description="Helical" evidence="9">
    <location>
        <begin position="143"/>
        <end position="163"/>
    </location>
</feature>
<dbReference type="InterPro" id="IPR036640">
    <property type="entry name" value="ABC1_TM_sf"/>
</dbReference>
<feature type="domain" description="ABC transmembrane type-1" evidence="11">
    <location>
        <begin position="16"/>
        <end position="310"/>
    </location>
</feature>
<protein>
    <submittedName>
        <fullName evidence="12">ABC transporter</fullName>
    </submittedName>
</protein>
<dbReference type="CDD" id="cd18547">
    <property type="entry name" value="ABC_6TM_Tm288_like"/>
    <property type="match status" value="1"/>
</dbReference>
<dbReference type="CDD" id="cd03254">
    <property type="entry name" value="ABCC_Glucan_exporter_like"/>
    <property type="match status" value="1"/>
</dbReference>
<evidence type="ECO:0000313" key="12">
    <source>
        <dbReference type="EMBL" id="KEZ90488.1"/>
    </source>
</evidence>
<keyword evidence="7 9" id="KW-1133">Transmembrane helix</keyword>
<dbReference type="PANTHER" id="PTHR43394">
    <property type="entry name" value="ATP-DEPENDENT PERMEASE MDL1, MITOCHONDRIAL"/>
    <property type="match status" value="1"/>
</dbReference>
<evidence type="ECO:0000256" key="3">
    <source>
        <dbReference type="ARBA" id="ARBA00022475"/>
    </source>
</evidence>
<dbReference type="Gene3D" id="3.40.50.300">
    <property type="entry name" value="P-loop containing nucleotide triphosphate hydrolases"/>
    <property type="match status" value="1"/>
</dbReference>
<keyword evidence="6" id="KW-0067">ATP-binding</keyword>
<evidence type="ECO:0000256" key="2">
    <source>
        <dbReference type="ARBA" id="ARBA00022448"/>
    </source>
</evidence>
<dbReference type="InterPro" id="IPR003439">
    <property type="entry name" value="ABC_transporter-like_ATP-bd"/>
</dbReference>
<evidence type="ECO:0000256" key="4">
    <source>
        <dbReference type="ARBA" id="ARBA00022692"/>
    </source>
</evidence>
<dbReference type="FunFam" id="3.40.50.300:FF:000287">
    <property type="entry name" value="Multidrug ABC transporter ATP-binding protein"/>
    <property type="match status" value="1"/>
</dbReference>
<keyword evidence="5" id="KW-0547">Nucleotide-binding</keyword>
<dbReference type="Pfam" id="PF00005">
    <property type="entry name" value="ABC_tran"/>
    <property type="match status" value="1"/>
</dbReference>
<evidence type="ECO:0000259" key="11">
    <source>
        <dbReference type="PROSITE" id="PS50929"/>
    </source>
</evidence>
<dbReference type="SUPFAM" id="SSF90123">
    <property type="entry name" value="ABC transporter transmembrane region"/>
    <property type="match status" value="1"/>
</dbReference>
<keyword evidence="4 9" id="KW-0812">Transmembrane</keyword>
<dbReference type="InterPro" id="IPR027417">
    <property type="entry name" value="P-loop_NTPase"/>
</dbReference>
<evidence type="ECO:0000313" key="13">
    <source>
        <dbReference type="Proteomes" id="UP000028525"/>
    </source>
</evidence>
<feature type="transmembrane region" description="Helical" evidence="9">
    <location>
        <begin position="169"/>
        <end position="186"/>
    </location>
</feature>
<dbReference type="STRING" id="29354.IO98_09275"/>
<keyword evidence="8 9" id="KW-0472">Membrane</keyword>
<dbReference type="PROSITE" id="PS50893">
    <property type="entry name" value="ABC_TRANSPORTER_2"/>
    <property type="match status" value="1"/>
</dbReference>
<dbReference type="OrthoDB" id="9762778at2"/>